<evidence type="ECO:0008006" key="4">
    <source>
        <dbReference type="Google" id="ProtNLM"/>
    </source>
</evidence>
<gene>
    <name evidence="2" type="ORF">AAW00_13610</name>
</gene>
<dbReference type="AlphaFoldDB" id="A0A0G9MP09"/>
<comment type="caution">
    <text evidence="2">The sequence shown here is derived from an EMBL/GenBank/DDBJ whole genome shotgun (WGS) entry which is preliminary data.</text>
</comment>
<proteinExistence type="predicted"/>
<dbReference type="Proteomes" id="UP000053464">
    <property type="component" value="Unassembled WGS sequence"/>
</dbReference>
<dbReference type="EMBL" id="LBHB01000004">
    <property type="protein sequence ID" value="KLE32457.1"/>
    <property type="molecule type" value="Genomic_DNA"/>
</dbReference>
<dbReference type="OrthoDB" id="7473872at2"/>
<protein>
    <recommendedName>
        <fullName evidence="4">Gene transfer agent protein</fullName>
    </recommendedName>
</protein>
<feature type="region of interest" description="Disordered" evidence="1">
    <location>
        <begin position="89"/>
        <end position="126"/>
    </location>
</feature>
<feature type="compositionally biased region" description="Low complexity" evidence="1">
    <location>
        <begin position="106"/>
        <end position="126"/>
    </location>
</feature>
<dbReference type="RefSeq" id="WP_047004971.1">
    <property type="nucleotide sequence ID" value="NZ_LBHB01000004.1"/>
</dbReference>
<reference evidence="2 3" key="1">
    <citation type="submission" date="2015-04" db="EMBL/GenBank/DDBJ databases">
        <title>The draft genome sequence of Erythrobacter luteus KA37.</title>
        <authorList>
            <person name="Zhuang L."/>
            <person name="Liu Y."/>
            <person name="Shao Z."/>
        </authorList>
    </citation>
    <scope>NUCLEOTIDE SEQUENCE [LARGE SCALE GENOMIC DNA]</scope>
    <source>
        <strain evidence="2 3">KA37</strain>
    </source>
</reference>
<evidence type="ECO:0000256" key="1">
    <source>
        <dbReference type="SAM" id="MobiDB-lite"/>
    </source>
</evidence>
<feature type="compositionally biased region" description="Low complexity" evidence="1">
    <location>
        <begin position="89"/>
        <end position="99"/>
    </location>
</feature>
<dbReference type="PATRIC" id="fig|1581420.6.peg.2783"/>
<evidence type="ECO:0000313" key="3">
    <source>
        <dbReference type="Proteomes" id="UP000053464"/>
    </source>
</evidence>
<keyword evidence="3" id="KW-1185">Reference proteome</keyword>
<accession>A0A0G9MP09</accession>
<sequence length="126" mass="13262">MSNSAKGRIDVELEGGPTLTFQLDFAARVAVEDELGRSFAEAAQRAGQGWQGDMLVIMWAGLQRHHGMTKESVMELLDEHGPQLTAAMERAAHAAAPDAKGMEGNGSKAASRPASKSSGRSGARQG</sequence>
<organism evidence="2 3">
    <name type="scientific">Aurantiacibacter luteus</name>
    <dbReference type="NCBI Taxonomy" id="1581420"/>
    <lineage>
        <taxon>Bacteria</taxon>
        <taxon>Pseudomonadati</taxon>
        <taxon>Pseudomonadota</taxon>
        <taxon>Alphaproteobacteria</taxon>
        <taxon>Sphingomonadales</taxon>
        <taxon>Erythrobacteraceae</taxon>
        <taxon>Aurantiacibacter</taxon>
    </lineage>
</organism>
<evidence type="ECO:0000313" key="2">
    <source>
        <dbReference type="EMBL" id="KLE32457.1"/>
    </source>
</evidence>
<name>A0A0G9MP09_9SPHN</name>